<organism evidence="1">
    <name type="scientific">marine metagenome</name>
    <dbReference type="NCBI Taxonomy" id="408172"/>
    <lineage>
        <taxon>unclassified sequences</taxon>
        <taxon>metagenomes</taxon>
        <taxon>ecological metagenomes</taxon>
    </lineage>
</organism>
<dbReference type="EMBL" id="UINC01215213">
    <property type="protein sequence ID" value="SVE40803.1"/>
    <property type="molecule type" value="Genomic_DNA"/>
</dbReference>
<sequence>MFRYIFLSFFISETETISSILCAVFPTNPNSTHGDIFLIN</sequence>
<protein>
    <submittedName>
        <fullName evidence="1">Uncharacterized protein</fullName>
    </submittedName>
</protein>
<dbReference type="AlphaFoldDB" id="A0A383D905"/>
<proteinExistence type="predicted"/>
<accession>A0A383D905</accession>
<name>A0A383D905_9ZZZZ</name>
<evidence type="ECO:0000313" key="1">
    <source>
        <dbReference type="EMBL" id="SVE40803.1"/>
    </source>
</evidence>
<gene>
    <name evidence="1" type="ORF">METZ01_LOCUS493657</name>
</gene>
<feature type="non-terminal residue" evidence="1">
    <location>
        <position position="40"/>
    </location>
</feature>
<reference evidence="1" key="1">
    <citation type="submission" date="2018-05" db="EMBL/GenBank/DDBJ databases">
        <authorList>
            <person name="Lanie J.A."/>
            <person name="Ng W.-L."/>
            <person name="Kazmierczak K.M."/>
            <person name="Andrzejewski T.M."/>
            <person name="Davidsen T.M."/>
            <person name="Wayne K.J."/>
            <person name="Tettelin H."/>
            <person name="Glass J.I."/>
            <person name="Rusch D."/>
            <person name="Podicherti R."/>
            <person name="Tsui H.-C.T."/>
            <person name="Winkler M.E."/>
        </authorList>
    </citation>
    <scope>NUCLEOTIDE SEQUENCE</scope>
</reference>